<dbReference type="AlphaFoldDB" id="A0A258FVL3"/>
<dbReference type="CDD" id="cd17332">
    <property type="entry name" value="MFS_MelB_like"/>
    <property type="match status" value="1"/>
</dbReference>
<dbReference type="InterPro" id="IPR036259">
    <property type="entry name" value="MFS_trans_sf"/>
</dbReference>
<feature type="transmembrane region" description="Helical" evidence="2">
    <location>
        <begin position="286"/>
        <end position="305"/>
    </location>
</feature>
<evidence type="ECO:0000313" key="4">
    <source>
        <dbReference type="Proteomes" id="UP000215595"/>
    </source>
</evidence>
<dbReference type="GO" id="GO:0015293">
    <property type="term" value="F:symporter activity"/>
    <property type="evidence" value="ECO:0007669"/>
    <property type="project" value="InterPro"/>
</dbReference>
<organism evidence="3 4">
    <name type="scientific">Brevundimonas subvibrioides</name>
    <dbReference type="NCBI Taxonomy" id="74313"/>
    <lineage>
        <taxon>Bacteria</taxon>
        <taxon>Pseudomonadati</taxon>
        <taxon>Pseudomonadota</taxon>
        <taxon>Alphaproteobacteria</taxon>
        <taxon>Caulobacterales</taxon>
        <taxon>Caulobacteraceae</taxon>
        <taxon>Brevundimonas</taxon>
    </lineage>
</organism>
<dbReference type="InterPro" id="IPR039672">
    <property type="entry name" value="MFS_2"/>
</dbReference>
<dbReference type="GO" id="GO:0005886">
    <property type="term" value="C:plasma membrane"/>
    <property type="evidence" value="ECO:0007669"/>
    <property type="project" value="TreeGrafter"/>
</dbReference>
<feature type="transmembrane region" description="Helical" evidence="2">
    <location>
        <begin position="86"/>
        <end position="106"/>
    </location>
</feature>
<dbReference type="Proteomes" id="UP000215595">
    <property type="component" value="Unassembled WGS sequence"/>
</dbReference>
<feature type="transmembrane region" description="Helical" evidence="2">
    <location>
        <begin position="249"/>
        <end position="266"/>
    </location>
</feature>
<keyword evidence="2" id="KW-0472">Membrane</keyword>
<evidence type="ECO:0008006" key="5">
    <source>
        <dbReference type="Google" id="ProtNLM"/>
    </source>
</evidence>
<sequence length="470" mass="51264">MEGHAVTAAPLPLRRKLGWAVGDFGFNLYWQTLNLLLMPFYTDVLGLDPRLAGTVFLVASLWDGFADSVIGAIADRTRTRWGSYRPYLVFASPAVAVCFALCFLSPSGGAFAEQSGLFLYALLSQILMRTAYSVVSIPYSSLSARISGDANERASLAGWRMVFAFSGGAAVTYLMPTLVERAGGEGNPFAYVIAAGAVGLLSLPIFWLCFLETREPPREVELNPVGFSLKAVGDDARTVGRMLRLNGPLMRVFACIIVSSLAFTMTNKALTYYVNHTLERPDLRDTLVPLALIANLMFSPFWAWVARKRSKRDAWLLANVWSAVAYAAFWLIPSRDPVIAALLLTAVSAANVGYQVLFWAMLPDTVEYNAHVTGQRHDAKVFGLASFAKQLALGVNGFLFGWLLFAIGYVDGVDVTPATADGIKVIMTVVPLIGVVLSAMIMWGYRLDQAEHARVSRATEQGVEPGFEQT</sequence>
<dbReference type="PANTHER" id="PTHR11328">
    <property type="entry name" value="MAJOR FACILITATOR SUPERFAMILY DOMAIN-CONTAINING PROTEIN"/>
    <property type="match status" value="1"/>
</dbReference>
<dbReference type="Gene3D" id="1.20.1250.20">
    <property type="entry name" value="MFS general substrate transporter like domains"/>
    <property type="match status" value="2"/>
</dbReference>
<feature type="transmembrane region" description="Helical" evidence="2">
    <location>
        <begin position="51"/>
        <end position="74"/>
    </location>
</feature>
<accession>A0A258FVL3</accession>
<evidence type="ECO:0000313" key="3">
    <source>
        <dbReference type="EMBL" id="OYX36159.1"/>
    </source>
</evidence>
<dbReference type="Pfam" id="PF13347">
    <property type="entry name" value="MFS_2"/>
    <property type="match status" value="1"/>
</dbReference>
<feature type="transmembrane region" description="Helical" evidence="2">
    <location>
        <begin position="381"/>
        <end position="405"/>
    </location>
</feature>
<keyword evidence="2" id="KW-0812">Transmembrane</keyword>
<feature type="transmembrane region" description="Helical" evidence="2">
    <location>
        <begin position="338"/>
        <end position="360"/>
    </location>
</feature>
<reference evidence="3 4" key="1">
    <citation type="submission" date="2017-03" db="EMBL/GenBank/DDBJ databases">
        <title>Lifting the veil on microbial sulfur biogeochemistry in mining wastewaters.</title>
        <authorList>
            <person name="Kantor R.S."/>
            <person name="Colenbrander Nelson T."/>
            <person name="Marshall S."/>
            <person name="Bennett D."/>
            <person name="Apte S."/>
            <person name="Camacho D."/>
            <person name="Thomas B.C."/>
            <person name="Warren L.A."/>
            <person name="Banfield J.F."/>
        </authorList>
    </citation>
    <scope>NUCLEOTIDE SEQUENCE [LARGE SCALE GENOMIC DNA]</scope>
    <source>
        <strain evidence="3">32-69-9</strain>
    </source>
</reference>
<feature type="transmembrane region" description="Helical" evidence="2">
    <location>
        <begin position="118"/>
        <end position="137"/>
    </location>
</feature>
<dbReference type="SUPFAM" id="SSF103473">
    <property type="entry name" value="MFS general substrate transporter"/>
    <property type="match status" value="1"/>
</dbReference>
<dbReference type="EMBL" id="NCEB01000001">
    <property type="protein sequence ID" value="OYX36159.1"/>
    <property type="molecule type" value="Genomic_DNA"/>
</dbReference>
<feature type="transmembrane region" description="Helical" evidence="2">
    <location>
        <begin position="425"/>
        <end position="445"/>
    </location>
</feature>
<feature type="transmembrane region" description="Helical" evidence="2">
    <location>
        <begin position="314"/>
        <end position="332"/>
    </location>
</feature>
<protein>
    <recommendedName>
        <fullName evidence="5">MFS transporter</fullName>
    </recommendedName>
</protein>
<gene>
    <name evidence="3" type="ORF">B7Z01_00460</name>
</gene>
<dbReference type="InterPro" id="IPR001927">
    <property type="entry name" value="Na/Gal_symport"/>
</dbReference>
<comment type="caution">
    <text evidence="3">The sequence shown here is derived from an EMBL/GenBank/DDBJ whole genome shotgun (WGS) entry which is preliminary data.</text>
</comment>
<dbReference type="GO" id="GO:0008643">
    <property type="term" value="P:carbohydrate transport"/>
    <property type="evidence" value="ECO:0007669"/>
    <property type="project" value="InterPro"/>
</dbReference>
<feature type="transmembrane region" description="Helical" evidence="2">
    <location>
        <begin position="157"/>
        <end position="176"/>
    </location>
</feature>
<proteinExistence type="inferred from homology"/>
<name>A0A258FVL3_9CAUL</name>
<dbReference type="GO" id="GO:0006814">
    <property type="term" value="P:sodium ion transport"/>
    <property type="evidence" value="ECO:0007669"/>
    <property type="project" value="InterPro"/>
</dbReference>
<evidence type="ECO:0000256" key="2">
    <source>
        <dbReference type="SAM" id="Phobius"/>
    </source>
</evidence>
<dbReference type="PANTHER" id="PTHR11328:SF24">
    <property type="entry name" value="MAJOR FACILITATOR SUPERFAMILY (MFS) PROFILE DOMAIN-CONTAINING PROTEIN"/>
    <property type="match status" value="1"/>
</dbReference>
<feature type="transmembrane region" description="Helical" evidence="2">
    <location>
        <begin position="188"/>
        <end position="210"/>
    </location>
</feature>
<dbReference type="NCBIfam" id="TIGR00792">
    <property type="entry name" value="gph"/>
    <property type="match status" value="1"/>
</dbReference>
<evidence type="ECO:0000256" key="1">
    <source>
        <dbReference type="ARBA" id="ARBA00009617"/>
    </source>
</evidence>
<comment type="similarity">
    <text evidence="1">Belongs to the sodium:galactoside symporter (TC 2.A.2) family.</text>
</comment>
<keyword evidence="2" id="KW-1133">Transmembrane helix</keyword>